<dbReference type="AlphaFoldDB" id="A0AA39JMC6"/>
<feature type="compositionally biased region" description="Polar residues" evidence="1">
    <location>
        <begin position="297"/>
        <end position="313"/>
    </location>
</feature>
<sequence length="821" mass="91967">MNASRPPPTTRAPSGNIGKPPFRDMADRRNARREQNISAGFDPAMEASKKKFAETLGHPTKKKKIGTKTDSGASATSATASSKPADVKEEWNVGLVEDTDAVYQEKYPKPDRDKVMALYQQRYIRNVMLSRSASDFDIRQSINAVFADLQPQSLDSYGEFTVLIAIGAGQGSKSYLVPLRLLHENMLTIGDLDMAKNNAKPRNMLSDTLKKLFYIALPCGAPNLRLKVMSRKRKQSSDVDMDSQEDYEGEDEGQTVHGDDSPSVASENVNNGAAQNSDTFQRYTDDSGNVCEPDPSQPSSSRMSNDGSGTTQDHTMHEEQSTDEYIFNTFTNETSDDEPPFSPSEELFSCLPPGDYLVVTRLVTFMARPTPDQNWWAPSAKKVHPTFQNFTPEATGLTAFLRAIRAAGPHVFPPSSVATFLDQAWEKSALSAVFPRLANLTMWTVVDEEEFDAIFALGPGGLLILTEFLASVYDIFCKELLDCQEPSVIAVRKKYYESATVLLTLVRKVRSKYHRSLWDPASGFRELAVLLHKNSHQLPVGDPNDRMYRELQKINMSTMTVDHVKFHLRDAFHSATDPTDMFEDVVRGGPFGLDGFYSSYVQYVLDVMPTSDPRFNSMHDLLLATSKALGRKVANYLKKPSSRRNEDDMTNSDSLASDWYDDVKETTDDIKTRRSRRHPVSVHDSDSEPDKTDSSRTNTKASSSESSKRHPDPPPSSKPKPKPRPRPIPVESARVRAARKLVDENLPLEALMNRLLCDWPHPKPEKRPKMDNWSVLSLKKKAQRLQLVYHSDKNVNETEEWKKISAALVTAINVAIESARL</sequence>
<evidence type="ECO:0000313" key="3">
    <source>
        <dbReference type="Proteomes" id="UP001175211"/>
    </source>
</evidence>
<gene>
    <name evidence="2" type="ORF">EV420DRAFT_1720560</name>
</gene>
<dbReference type="GeneID" id="85363301"/>
<protein>
    <submittedName>
        <fullName evidence="2">Uncharacterized protein</fullName>
    </submittedName>
</protein>
<keyword evidence="3" id="KW-1185">Reference proteome</keyword>
<organism evidence="2 3">
    <name type="scientific">Armillaria tabescens</name>
    <name type="common">Ringless honey mushroom</name>
    <name type="synonym">Agaricus tabescens</name>
    <dbReference type="NCBI Taxonomy" id="1929756"/>
    <lineage>
        <taxon>Eukaryota</taxon>
        <taxon>Fungi</taxon>
        <taxon>Dikarya</taxon>
        <taxon>Basidiomycota</taxon>
        <taxon>Agaricomycotina</taxon>
        <taxon>Agaricomycetes</taxon>
        <taxon>Agaricomycetidae</taxon>
        <taxon>Agaricales</taxon>
        <taxon>Marasmiineae</taxon>
        <taxon>Physalacriaceae</taxon>
        <taxon>Desarmillaria</taxon>
    </lineage>
</organism>
<proteinExistence type="predicted"/>
<feature type="compositionally biased region" description="Pro residues" evidence="1">
    <location>
        <begin position="1"/>
        <end position="10"/>
    </location>
</feature>
<evidence type="ECO:0000256" key="1">
    <source>
        <dbReference type="SAM" id="MobiDB-lite"/>
    </source>
</evidence>
<feature type="region of interest" description="Disordered" evidence="1">
    <location>
        <begin position="230"/>
        <end position="319"/>
    </location>
</feature>
<dbReference type="RefSeq" id="XP_060325439.1">
    <property type="nucleotide sequence ID" value="XM_060479753.1"/>
</dbReference>
<feature type="compositionally biased region" description="Basic and acidic residues" evidence="1">
    <location>
        <begin position="681"/>
        <end position="694"/>
    </location>
</feature>
<feature type="compositionally biased region" description="Polar residues" evidence="1">
    <location>
        <begin position="695"/>
        <end position="705"/>
    </location>
</feature>
<dbReference type="EMBL" id="JAUEPS010000050">
    <property type="protein sequence ID" value="KAK0445298.1"/>
    <property type="molecule type" value="Genomic_DNA"/>
</dbReference>
<accession>A0AA39JMC6</accession>
<comment type="caution">
    <text evidence="2">The sequence shown here is derived from an EMBL/GenBank/DDBJ whole genome shotgun (WGS) entry which is preliminary data.</text>
</comment>
<feature type="compositionally biased region" description="Basic and acidic residues" evidence="1">
    <location>
        <begin position="21"/>
        <end position="35"/>
    </location>
</feature>
<feature type="compositionally biased region" description="Acidic residues" evidence="1">
    <location>
        <begin position="239"/>
        <end position="253"/>
    </location>
</feature>
<name>A0AA39JMC6_ARMTA</name>
<feature type="compositionally biased region" description="Low complexity" evidence="1">
    <location>
        <begin position="68"/>
        <end position="84"/>
    </location>
</feature>
<feature type="region of interest" description="Disordered" evidence="1">
    <location>
        <begin position="666"/>
        <end position="729"/>
    </location>
</feature>
<evidence type="ECO:0000313" key="2">
    <source>
        <dbReference type="EMBL" id="KAK0445298.1"/>
    </source>
</evidence>
<reference evidence="2" key="1">
    <citation type="submission" date="2023-06" db="EMBL/GenBank/DDBJ databases">
        <authorList>
            <consortium name="Lawrence Berkeley National Laboratory"/>
            <person name="Ahrendt S."/>
            <person name="Sahu N."/>
            <person name="Indic B."/>
            <person name="Wong-Bajracharya J."/>
            <person name="Merenyi Z."/>
            <person name="Ke H.-M."/>
            <person name="Monk M."/>
            <person name="Kocsube S."/>
            <person name="Drula E."/>
            <person name="Lipzen A."/>
            <person name="Balint B."/>
            <person name="Henrissat B."/>
            <person name="Andreopoulos B."/>
            <person name="Martin F.M."/>
            <person name="Harder C.B."/>
            <person name="Rigling D."/>
            <person name="Ford K.L."/>
            <person name="Foster G.D."/>
            <person name="Pangilinan J."/>
            <person name="Papanicolaou A."/>
            <person name="Barry K."/>
            <person name="LaButti K."/>
            <person name="Viragh M."/>
            <person name="Koriabine M."/>
            <person name="Yan M."/>
            <person name="Riley R."/>
            <person name="Champramary S."/>
            <person name="Plett K.L."/>
            <person name="Tsai I.J."/>
            <person name="Slot J."/>
            <person name="Sipos G."/>
            <person name="Plett J."/>
            <person name="Nagy L.G."/>
            <person name="Grigoriev I.V."/>
        </authorList>
    </citation>
    <scope>NUCLEOTIDE SEQUENCE</scope>
    <source>
        <strain evidence="2">CCBAS 213</strain>
    </source>
</reference>
<dbReference type="Proteomes" id="UP001175211">
    <property type="component" value="Unassembled WGS sequence"/>
</dbReference>
<feature type="compositionally biased region" description="Polar residues" evidence="1">
    <location>
        <begin position="263"/>
        <end position="282"/>
    </location>
</feature>
<feature type="region of interest" description="Disordered" evidence="1">
    <location>
        <begin position="1"/>
        <end position="87"/>
    </location>
</feature>